<organism evidence="3 4">
    <name type="scientific">Macrosiphum euphorbiae</name>
    <name type="common">potato aphid</name>
    <dbReference type="NCBI Taxonomy" id="13131"/>
    <lineage>
        <taxon>Eukaryota</taxon>
        <taxon>Metazoa</taxon>
        <taxon>Ecdysozoa</taxon>
        <taxon>Arthropoda</taxon>
        <taxon>Hexapoda</taxon>
        <taxon>Insecta</taxon>
        <taxon>Pterygota</taxon>
        <taxon>Neoptera</taxon>
        <taxon>Paraneoptera</taxon>
        <taxon>Hemiptera</taxon>
        <taxon>Sternorrhyncha</taxon>
        <taxon>Aphidomorpha</taxon>
        <taxon>Aphidoidea</taxon>
        <taxon>Aphididae</taxon>
        <taxon>Macrosiphini</taxon>
        <taxon>Macrosiphum</taxon>
    </lineage>
</organism>
<protein>
    <recommendedName>
        <fullName evidence="2">DUF7869 domain-containing protein</fullName>
    </recommendedName>
</protein>
<feature type="region of interest" description="Disordered" evidence="1">
    <location>
        <begin position="81"/>
        <end position="107"/>
    </location>
</feature>
<gene>
    <name evidence="3" type="ORF">MEUPH1_LOCUS9132</name>
</gene>
<dbReference type="Proteomes" id="UP001160148">
    <property type="component" value="Unassembled WGS sequence"/>
</dbReference>
<proteinExistence type="predicted"/>
<keyword evidence="4" id="KW-1185">Reference proteome</keyword>
<evidence type="ECO:0000256" key="1">
    <source>
        <dbReference type="SAM" id="MobiDB-lite"/>
    </source>
</evidence>
<dbReference type="InterPro" id="IPR057191">
    <property type="entry name" value="DUF7869"/>
</dbReference>
<dbReference type="AlphaFoldDB" id="A0AAV0WAL1"/>
<name>A0AAV0WAL1_9HEMI</name>
<feature type="domain" description="DUF7869" evidence="2">
    <location>
        <begin position="451"/>
        <end position="581"/>
    </location>
</feature>
<accession>A0AAV0WAL1</accession>
<dbReference type="PANTHER" id="PTHR10773">
    <property type="entry name" value="DNA-DIRECTED RNA POLYMERASES I, II, AND III SUBUNIT RPABC2"/>
    <property type="match status" value="1"/>
</dbReference>
<sequence length="690" mass="80670">MNDIDINEFLEDCDEFSDFDDDIVDPDFIIPNQENNLSDNQDDDMEGILCLDSDVECENQLYHATENDPVATEIVIIEATDSSDSESVPTRKGKKRKKNNATWKRNISKNNRAEGNSYLSLNNKKQVPKRTTGPPCKCIDKCFTKLSDEEKLLVLETFNLIKNKEKQDTYLCGLMSIKPIQRRRPKETGINIINRQFSSSYKIRISSKEIKVCKTAFCALFGVGKSVIDRLIKNLKSNNIPSPIDCRGKHQNRPNRITEDVLFKINTHINSFPKCESHYSRNDNMNVRYLSPNLNISKLYKLYLKEYEPEHFESMQKGEKIKPIVKQDFFYDYFRNNFNLSFGTPKTDTCQTCDKLKVLISDETDVEKKQEFEVEKDIHLKKSELFYNDLKMYAKEAQSNTNIEVLAFDYQQNMPLPHIPCGDVFYKRQLWVFNFCIYSAKTGRSYHYMYDESSGKKGQNEVMSFLYHFLKNILSPDVKKIYIFSDNCSSQNKNIGLVQFFYTIVQSKCFGLESIHHRYPEPGHSFLPCDRCFGRIEKNKRKVERIFIPETYKDIIRETSHKFHVIDVSQDMIFNFSDYTKILYKKTITSIDKQKFCIMSYRSIEYRQDGLFCSVAANSTAKEKFHPEKKGATLKMIEERLTKLHNGVIQIKEAKFNDVQDLATKYVPANNMWFYNNLVKEINENLPNDD</sequence>
<dbReference type="Pfam" id="PF25273">
    <property type="entry name" value="DUF7869"/>
    <property type="match status" value="1"/>
</dbReference>
<reference evidence="3 4" key="1">
    <citation type="submission" date="2023-01" db="EMBL/GenBank/DDBJ databases">
        <authorList>
            <person name="Whitehead M."/>
        </authorList>
    </citation>
    <scope>NUCLEOTIDE SEQUENCE [LARGE SCALE GENOMIC DNA]</scope>
</reference>
<evidence type="ECO:0000313" key="4">
    <source>
        <dbReference type="Proteomes" id="UP001160148"/>
    </source>
</evidence>
<dbReference type="EMBL" id="CARXXK010000002">
    <property type="protein sequence ID" value="CAI6352949.1"/>
    <property type="molecule type" value="Genomic_DNA"/>
</dbReference>
<evidence type="ECO:0000313" key="3">
    <source>
        <dbReference type="EMBL" id="CAI6352949.1"/>
    </source>
</evidence>
<evidence type="ECO:0000259" key="2">
    <source>
        <dbReference type="Pfam" id="PF25273"/>
    </source>
</evidence>
<comment type="caution">
    <text evidence="3">The sequence shown here is derived from an EMBL/GenBank/DDBJ whole genome shotgun (WGS) entry which is preliminary data.</text>
</comment>
<dbReference type="PANTHER" id="PTHR10773:SF19">
    <property type="match status" value="1"/>
</dbReference>